<accession>A0A345XIX2</accession>
<gene>
    <name evidence="1" type="ORF">DVA86_01935</name>
</gene>
<sequence length="50" mass="4612">MSGTTAPYAAPAAWDNTGRVAAVTGAARGIVMEAGGPGGAACGGWCAGAC</sequence>
<protein>
    <submittedName>
        <fullName evidence="1">Zinc ribbon domain-containing protein</fullName>
    </submittedName>
</protein>
<keyword evidence="2" id="KW-1185">Reference proteome</keyword>
<dbReference type="AlphaFoldDB" id="A0A345XIX2"/>
<dbReference type="EMBL" id="CP031320">
    <property type="protein sequence ID" value="AXK31588.1"/>
    <property type="molecule type" value="Genomic_DNA"/>
</dbReference>
<evidence type="ECO:0000313" key="1">
    <source>
        <dbReference type="EMBL" id="AXK31588.1"/>
    </source>
</evidence>
<dbReference type="KEGG" id="sarm:DVA86_01935"/>
<reference evidence="1 2" key="1">
    <citation type="submission" date="2018-07" db="EMBL/GenBank/DDBJ databases">
        <title>Draft genome of the type strain Streptomyces armeniacus ATCC 15676.</title>
        <authorList>
            <person name="Labana P."/>
            <person name="Gosse J.T."/>
            <person name="Boddy C.N."/>
        </authorList>
    </citation>
    <scope>NUCLEOTIDE SEQUENCE [LARGE SCALE GENOMIC DNA]</scope>
    <source>
        <strain evidence="1 2">ATCC 15676</strain>
    </source>
</reference>
<organism evidence="1 2">
    <name type="scientific">Streptomyces armeniacus</name>
    <dbReference type="NCBI Taxonomy" id="83291"/>
    <lineage>
        <taxon>Bacteria</taxon>
        <taxon>Bacillati</taxon>
        <taxon>Actinomycetota</taxon>
        <taxon>Actinomycetes</taxon>
        <taxon>Kitasatosporales</taxon>
        <taxon>Streptomycetaceae</taxon>
        <taxon>Streptomyces</taxon>
    </lineage>
</organism>
<evidence type="ECO:0000313" key="2">
    <source>
        <dbReference type="Proteomes" id="UP000254425"/>
    </source>
</evidence>
<dbReference type="RefSeq" id="WP_208875191.1">
    <property type="nucleotide sequence ID" value="NZ_CP031320.1"/>
</dbReference>
<dbReference type="Proteomes" id="UP000254425">
    <property type="component" value="Chromosome"/>
</dbReference>
<name>A0A345XIX2_9ACTN</name>
<proteinExistence type="predicted"/>